<dbReference type="InterPro" id="IPR001762">
    <property type="entry name" value="Disintegrin_dom"/>
</dbReference>
<name>A0A0N5C3U8_STREA</name>
<sequence length="465" mass="53614">MSLLLYVFLLIILFISTNFCITNVYDNLDNSLEKKYLEVGMYKDYDLDIRDYQIDLVIEKTNEFLEKAILREENSTKSVIIQLSYDEIKTIKFFSKIQIISQISGGYKGGNILFTNKNFAKNSHEVVGFSFGLFCNSLPFNIIGILVDVTESTVSFENVLARRILHEIGHSLTAIHDDNEDYSYNIMAPLEIIVEHENNTLFSNPSLKAMSRYVFKSCKNYLVDINVKNCGNGILDKGEECDEGHKNFNVNFKCCNKFCKLKQSAKCCDNNHDCCFQCKIAPSNISCYPKVLYQCIDESFCDGINPICPKPKNLPDNTKCLKNGGRCFNGKCVDKCKYVDENYVHCLCEEDNFRCYQCCKETNDGVCKPLSKKIPLEEGSVCSMVNKNFRCNNESKCVYNLSSNYPTNYDSKRKKWSNYYFQNTITIIFMIFLPILVFCKARNNYSQFKISLNNEEIVKTYRQNN</sequence>
<dbReference type="GO" id="GO:0006509">
    <property type="term" value="P:membrane protein ectodomain proteolysis"/>
    <property type="evidence" value="ECO:0007669"/>
    <property type="project" value="TreeGrafter"/>
</dbReference>
<evidence type="ECO:0000256" key="4">
    <source>
        <dbReference type="SAM" id="SignalP"/>
    </source>
</evidence>
<evidence type="ECO:0000256" key="3">
    <source>
        <dbReference type="SAM" id="Phobius"/>
    </source>
</evidence>
<dbReference type="Proteomes" id="UP000046392">
    <property type="component" value="Unplaced"/>
</dbReference>
<dbReference type="AlphaFoldDB" id="A0A0N5C3U8"/>
<evidence type="ECO:0000256" key="1">
    <source>
        <dbReference type="ARBA" id="ARBA00023157"/>
    </source>
</evidence>
<dbReference type="InterPro" id="IPR036436">
    <property type="entry name" value="Disintegrin_dom_sf"/>
</dbReference>
<keyword evidence="3" id="KW-1133">Transmembrane helix</keyword>
<keyword evidence="4" id="KW-0732">Signal</keyword>
<keyword evidence="3" id="KW-0472">Membrane</keyword>
<dbReference type="Pfam" id="PF00200">
    <property type="entry name" value="Disintegrin"/>
    <property type="match status" value="1"/>
</dbReference>
<dbReference type="SMART" id="SM00050">
    <property type="entry name" value="DISIN"/>
    <property type="match status" value="1"/>
</dbReference>
<dbReference type="PANTHER" id="PTHR45702">
    <property type="entry name" value="ADAM10/ADAM17 METALLOPEPTIDASE FAMILY MEMBER"/>
    <property type="match status" value="1"/>
</dbReference>
<feature type="domain" description="Disintegrin" evidence="5">
    <location>
        <begin position="227"/>
        <end position="316"/>
    </location>
</feature>
<dbReference type="Gene3D" id="4.10.70.10">
    <property type="entry name" value="Disintegrin domain"/>
    <property type="match status" value="1"/>
</dbReference>
<feature type="transmembrane region" description="Helical" evidence="3">
    <location>
        <begin position="419"/>
        <end position="439"/>
    </location>
</feature>
<keyword evidence="6" id="KW-1185">Reference proteome</keyword>
<dbReference type="PROSITE" id="PS50214">
    <property type="entry name" value="DISINTEGRIN_2"/>
    <property type="match status" value="1"/>
</dbReference>
<evidence type="ECO:0000256" key="2">
    <source>
        <dbReference type="PROSITE-ProRule" id="PRU00068"/>
    </source>
</evidence>
<dbReference type="PANTHER" id="PTHR45702:SF2">
    <property type="entry name" value="KUZBANIAN, ISOFORM A"/>
    <property type="match status" value="1"/>
</dbReference>
<dbReference type="WBParaSite" id="SPAL_0001263400.1">
    <property type="protein sequence ID" value="SPAL_0001263400.1"/>
    <property type="gene ID" value="SPAL_0001263400"/>
</dbReference>
<dbReference type="SUPFAM" id="SSF55486">
    <property type="entry name" value="Metalloproteases ('zincins'), catalytic domain"/>
    <property type="match status" value="1"/>
</dbReference>
<evidence type="ECO:0000313" key="7">
    <source>
        <dbReference type="WBParaSite" id="SPAL_0001263400.1"/>
    </source>
</evidence>
<feature type="chain" id="PRO_5005895524" evidence="4">
    <location>
        <begin position="21"/>
        <end position="465"/>
    </location>
</feature>
<evidence type="ECO:0000259" key="5">
    <source>
        <dbReference type="PROSITE" id="PS50214"/>
    </source>
</evidence>
<dbReference type="GO" id="GO:0004222">
    <property type="term" value="F:metalloendopeptidase activity"/>
    <property type="evidence" value="ECO:0007669"/>
    <property type="project" value="TreeGrafter"/>
</dbReference>
<reference evidence="7" key="1">
    <citation type="submission" date="2017-02" db="UniProtKB">
        <authorList>
            <consortium name="WormBaseParasite"/>
        </authorList>
    </citation>
    <scope>IDENTIFICATION</scope>
</reference>
<dbReference type="InterPro" id="IPR024079">
    <property type="entry name" value="MetalloPept_cat_dom_sf"/>
</dbReference>
<dbReference type="Gene3D" id="3.40.390.10">
    <property type="entry name" value="Collagenase (Catalytic Domain)"/>
    <property type="match status" value="1"/>
</dbReference>
<protein>
    <submittedName>
        <fullName evidence="7">Disintegrin domain-containing protein</fullName>
    </submittedName>
</protein>
<dbReference type="STRING" id="174720.A0A0N5C3U8"/>
<organism evidence="6 7">
    <name type="scientific">Strongyloides papillosus</name>
    <name type="common">Intestinal threadworm</name>
    <dbReference type="NCBI Taxonomy" id="174720"/>
    <lineage>
        <taxon>Eukaryota</taxon>
        <taxon>Metazoa</taxon>
        <taxon>Ecdysozoa</taxon>
        <taxon>Nematoda</taxon>
        <taxon>Chromadorea</taxon>
        <taxon>Rhabditida</taxon>
        <taxon>Tylenchina</taxon>
        <taxon>Panagrolaimomorpha</taxon>
        <taxon>Strongyloidoidea</taxon>
        <taxon>Strongyloididae</taxon>
        <taxon>Strongyloides</taxon>
    </lineage>
</organism>
<dbReference type="FunFam" id="4.10.70.10:FF:000003">
    <property type="entry name" value="Disintegrin and metalloproteinase domain-containing protein 17"/>
    <property type="match status" value="1"/>
</dbReference>
<proteinExistence type="predicted"/>
<dbReference type="SUPFAM" id="SSF57552">
    <property type="entry name" value="Blood coagulation inhibitor (disintegrin)"/>
    <property type="match status" value="1"/>
</dbReference>
<accession>A0A0N5C3U8</accession>
<feature type="signal peptide" evidence="4">
    <location>
        <begin position="1"/>
        <end position="20"/>
    </location>
</feature>
<dbReference type="GO" id="GO:0005886">
    <property type="term" value="C:plasma membrane"/>
    <property type="evidence" value="ECO:0007669"/>
    <property type="project" value="TreeGrafter"/>
</dbReference>
<keyword evidence="1" id="KW-1015">Disulfide bond</keyword>
<comment type="caution">
    <text evidence="2">Lacks conserved residue(s) required for the propagation of feature annotation.</text>
</comment>
<keyword evidence="3" id="KW-0812">Transmembrane</keyword>
<evidence type="ECO:0000313" key="6">
    <source>
        <dbReference type="Proteomes" id="UP000046392"/>
    </source>
</evidence>
<dbReference type="InterPro" id="IPR051489">
    <property type="entry name" value="ADAM_Metalloproteinase"/>
</dbReference>